<organism evidence="1 2">
    <name type="scientific">Arthrobacter phage Abba</name>
    <dbReference type="NCBI Taxonomy" id="2713256"/>
    <lineage>
        <taxon>Viruses</taxon>
        <taxon>Duplodnaviria</taxon>
        <taxon>Heunggongvirae</taxon>
        <taxon>Uroviricota</taxon>
        <taxon>Caudoviricetes</taxon>
        <taxon>Berryhillviridae</taxon>
        <taxon>Ayohtrevirus</taxon>
        <taxon>Ayohtrevirus abba</taxon>
    </lineage>
</organism>
<dbReference type="EMBL" id="MT024868">
    <property type="protein sequence ID" value="QIN94399.1"/>
    <property type="molecule type" value="Genomic_DNA"/>
</dbReference>
<keyword evidence="2" id="KW-1185">Reference proteome</keyword>
<dbReference type="InterPro" id="IPR026325">
    <property type="entry name" value="DUF932"/>
</dbReference>
<dbReference type="NCBIfam" id="TIGR03299">
    <property type="entry name" value="LGT_TIGR03299"/>
    <property type="match status" value="1"/>
</dbReference>
<dbReference type="Proteomes" id="UP000500909">
    <property type="component" value="Segment"/>
</dbReference>
<sequence>MTAQTLTPANRTDALHTLGADVSKASNAAQAMQVANLAGWNVRKTPLTTVASIEVGGEPISFELEVPGKFATVRTNPETGTPDVLGVVGNTYKPLQNEEHCDILDAIVDYSGANFESAGAMRGGRDVFVSMKLNEQMLVGGLDPIDLYLAAFNSHDGSSSFKLAVTPVRVFCSNQQAAVMGNAKSSFSVRHTVNARSIVAEARHALDLTFAYSTEFEAAAERLINETMTDAAFSEIIRKWWPVGDDAAKAVVTRNEKKLDRLEELFSQADTNANIRGTRWAAYQAVTEYVDHFAPTNLNGEKSIAAARATRVLTGATAHDVKNYAFQSLLSMS</sequence>
<proteinExistence type="predicted"/>
<gene>
    <name evidence="1" type="primary">70</name>
    <name evidence="1" type="ORF">SEA_ABBA_70</name>
</gene>
<dbReference type="KEGG" id="vg:55816791"/>
<name>A0A6G8R2H4_9CAUD</name>
<dbReference type="InterPro" id="IPR017686">
    <property type="entry name" value="Phg/plasmid-like_prot"/>
</dbReference>
<accession>A0A6G8R2H4</accession>
<dbReference type="Pfam" id="PF06067">
    <property type="entry name" value="DUF932"/>
    <property type="match status" value="1"/>
</dbReference>
<dbReference type="GeneID" id="55816791"/>
<protein>
    <submittedName>
        <fullName evidence="1">Uncharacterized protein</fullName>
    </submittedName>
</protein>
<dbReference type="RefSeq" id="YP_009887336.1">
    <property type="nucleotide sequence ID" value="NC_049498.1"/>
</dbReference>
<evidence type="ECO:0000313" key="1">
    <source>
        <dbReference type="EMBL" id="QIN94399.1"/>
    </source>
</evidence>
<evidence type="ECO:0000313" key="2">
    <source>
        <dbReference type="Proteomes" id="UP000500909"/>
    </source>
</evidence>
<reference evidence="1 2" key="1">
    <citation type="submission" date="2020-02" db="EMBL/GenBank/DDBJ databases">
        <authorList>
            <person name="Bojorquez D.A."/>
            <person name="Alcantara J.K.D.L."/>
            <person name="Arambulo J.M.L."/>
            <person name="Budzinski C.A."/>
            <person name="Campbell G.A."/>
            <person name="Dosanjh M.K."/>
            <person name="Gallardo M.A."/>
            <person name="Huang C."/>
            <person name="Nguyen N."/>
            <person name="Yee O.M."/>
            <person name="Ngo R.T."/>
            <person name="Kapinos A."/>
            <person name="Freise A.C."/>
            <person name="Reddi K."/>
            <person name="Moberg-Parker J."/>
            <person name="Garlena R.A."/>
            <person name="Russell D.A."/>
            <person name="Pope W.H."/>
            <person name="Jacobs-Sera D."/>
            <person name="Hatfull G.F."/>
        </authorList>
    </citation>
    <scope>NUCLEOTIDE SEQUENCE [LARGE SCALE GENOMIC DNA]</scope>
</reference>